<dbReference type="SUPFAM" id="SSF81321">
    <property type="entry name" value="Family A G protein-coupled receptor-like"/>
    <property type="match status" value="1"/>
</dbReference>
<keyword evidence="2" id="KW-1003">Cell membrane</keyword>
<feature type="transmembrane region" description="Helical" evidence="10">
    <location>
        <begin position="139"/>
        <end position="160"/>
    </location>
</feature>
<dbReference type="Proteomes" id="UP000261420">
    <property type="component" value="Unplaced"/>
</dbReference>
<dbReference type="GeneTree" id="ENSGT01050000244823"/>
<proteinExistence type="inferred from homology"/>
<feature type="transmembrane region" description="Helical" evidence="10">
    <location>
        <begin position="230"/>
        <end position="253"/>
    </location>
</feature>
<keyword evidence="7 9" id="KW-0675">Receptor</keyword>
<protein>
    <submittedName>
        <fullName evidence="12">Trace amine-associated receptor 13c-like</fullName>
    </submittedName>
</protein>
<evidence type="ECO:0000256" key="5">
    <source>
        <dbReference type="ARBA" id="ARBA00023040"/>
    </source>
</evidence>
<dbReference type="Ensembl" id="ENSSDUT00000021579.1">
    <property type="protein sequence ID" value="ENSSDUP00000021190.1"/>
    <property type="gene ID" value="ENSSDUG00000015423.1"/>
</dbReference>
<evidence type="ECO:0000313" key="13">
    <source>
        <dbReference type="Proteomes" id="UP000261420"/>
    </source>
</evidence>
<keyword evidence="4 10" id="KW-1133">Transmembrane helix</keyword>
<dbReference type="PANTHER" id="PTHR24249">
    <property type="entry name" value="HISTAMINE RECEPTOR-RELATED G-PROTEIN COUPLED RECEPTOR"/>
    <property type="match status" value="1"/>
</dbReference>
<feature type="transmembrane region" description="Helical" evidence="10">
    <location>
        <begin position="181"/>
        <end position="200"/>
    </location>
</feature>
<dbReference type="Gene3D" id="1.20.1070.10">
    <property type="entry name" value="Rhodopsin 7-helix transmembrane proteins"/>
    <property type="match status" value="1"/>
</dbReference>
<dbReference type="PRINTS" id="PR00237">
    <property type="entry name" value="GPCRRHODOPSN"/>
</dbReference>
<evidence type="ECO:0000256" key="7">
    <source>
        <dbReference type="ARBA" id="ARBA00023170"/>
    </source>
</evidence>
<dbReference type="GO" id="GO:0005886">
    <property type="term" value="C:plasma membrane"/>
    <property type="evidence" value="ECO:0007669"/>
    <property type="project" value="UniProtKB-SubCell"/>
</dbReference>
<evidence type="ECO:0000256" key="3">
    <source>
        <dbReference type="ARBA" id="ARBA00022692"/>
    </source>
</evidence>
<dbReference type="CDD" id="cd15055">
    <property type="entry name" value="7tmA_TAARs"/>
    <property type="match status" value="1"/>
</dbReference>
<feature type="transmembrane region" description="Helical" evidence="10">
    <location>
        <begin position="287"/>
        <end position="308"/>
    </location>
</feature>
<dbReference type="OMA" id="LYSESCQ"/>
<evidence type="ECO:0000256" key="8">
    <source>
        <dbReference type="ARBA" id="ARBA00023224"/>
    </source>
</evidence>
<feature type="transmembrane region" description="Helical" evidence="10">
    <location>
        <begin position="67"/>
        <end position="90"/>
    </location>
</feature>
<reference evidence="12" key="2">
    <citation type="submission" date="2025-09" db="UniProtKB">
        <authorList>
            <consortium name="Ensembl"/>
        </authorList>
    </citation>
    <scope>IDENTIFICATION</scope>
</reference>
<keyword evidence="3 9" id="KW-0812">Transmembrane</keyword>
<evidence type="ECO:0000256" key="9">
    <source>
        <dbReference type="RuleBase" id="RU000688"/>
    </source>
</evidence>
<evidence type="ECO:0000256" key="2">
    <source>
        <dbReference type="ARBA" id="ARBA00022475"/>
    </source>
</evidence>
<dbReference type="InterPro" id="IPR050569">
    <property type="entry name" value="TAAR"/>
</dbReference>
<keyword evidence="13" id="KW-1185">Reference proteome</keyword>
<evidence type="ECO:0000256" key="4">
    <source>
        <dbReference type="ARBA" id="ARBA00022989"/>
    </source>
</evidence>
<evidence type="ECO:0000256" key="6">
    <source>
        <dbReference type="ARBA" id="ARBA00023136"/>
    </source>
</evidence>
<keyword evidence="8 9" id="KW-0807">Transducer</keyword>
<dbReference type="InterPro" id="IPR017452">
    <property type="entry name" value="GPCR_Rhodpsn_7TM"/>
</dbReference>
<dbReference type="AlphaFoldDB" id="A0A3B4UTN4"/>
<evidence type="ECO:0000256" key="10">
    <source>
        <dbReference type="SAM" id="Phobius"/>
    </source>
</evidence>
<evidence type="ECO:0000259" key="11">
    <source>
        <dbReference type="PROSITE" id="PS50262"/>
    </source>
</evidence>
<comment type="similarity">
    <text evidence="9">Belongs to the G-protein coupled receptor 1 family.</text>
</comment>
<sequence length="366" mass="41451">MNFECGRAGRKDINQLYDQELYSESCQSSAASPLSLNMEALEEAELCFPQLNNSCRKTMHSHLEATLIYTLLSFITVLTVVLNLLVIISISHFRQLHTSTNLLLLSLAVADFLVGLLQMPPEILLFRGCWILGDFICVVNYFLGYLTVGVSVGNMVLISIDRYMAICDPMFYNTKVTLRRVQYCVYLCWVFSVVHSAWILRDFLKQPDRYNTCYGECVVVLTYLETAADLFFAFLGPIVVITVLYLRVFVVAVSQARAMRSHITTVTLQRSETVKANKSELKAARTLGVVIAAFLLCNSPYYCFIVAVENNLIATSTAGIELWLLYFNSCLNPVIYVFFYPWFRKSIKHIVTLQILQPGSSEANLM</sequence>
<organism evidence="12 13">
    <name type="scientific">Seriola dumerili</name>
    <name type="common">Greater amberjack</name>
    <name type="synonym">Caranx dumerili</name>
    <dbReference type="NCBI Taxonomy" id="41447"/>
    <lineage>
        <taxon>Eukaryota</taxon>
        <taxon>Metazoa</taxon>
        <taxon>Chordata</taxon>
        <taxon>Craniata</taxon>
        <taxon>Vertebrata</taxon>
        <taxon>Euteleostomi</taxon>
        <taxon>Actinopterygii</taxon>
        <taxon>Neopterygii</taxon>
        <taxon>Teleostei</taxon>
        <taxon>Neoteleostei</taxon>
        <taxon>Acanthomorphata</taxon>
        <taxon>Carangaria</taxon>
        <taxon>Carangiformes</taxon>
        <taxon>Carangidae</taxon>
        <taxon>Seriola</taxon>
    </lineage>
</organism>
<dbReference type="GO" id="GO:0001594">
    <property type="term" value="F:trace-amine receptor activity"/>
    <property type="evidence" value="ECO:0007669"/>
    <property type="project" value="TreeGrafter"/>
</dbReference>
<accession>A0A3B4UTN4</accession>
<keyword evidence="5 9" id="KW-0297">G-protein coupled receptor</keyword>
<name>A0A3B4UTN4_SERDU</name>
<dbReference type="SMART" id="SM01381">
    <property type="entry name" value="7TM_GPCR_Srsx"/>
    <property type="match status" value="1"/>
</dbReference>
<dbReference type="InterPro" id="IPR000276">
    <property type="entry name" value="GPCR_Rhodpsn"/>
</dbReference>
<feature type="transmembrane region" description="Helical" evidence="10">
    <location>
        <begin position="102"/>
        <end position="119"/>
    </location>
</feature>
<keyword evidence="6 10" id="KW-0472">Membrane</keyword>
<reference evidence="12" key="1">
    <citation type="submission" date="2025-08" db="UniProtKB">
        <authorList>
            <consortium name="Ensembl"/>
        </authorList>
    </citation>
    <scope>IDENTIFICATION</scope>
</reference>
<dbReference type="PROSITE" id="PS00237">
    <property type="entry name" value="G_PROTEIN_RECEP_F1_1"/>
    <property type="match status" value="1"/>
</dbReference>
<feature type="transmembrane region" description="Helical" evidence="10">
    <location>
        <begin position="323"/>
        <end position="343"/>
    </location>
</feature>
<dbReference type="PANTHER" id="PTHR24249:SF381">
    <property type="entry name" value="TRACE AMINE ASSOCIATED RECEPTOR 19P-RELATED"/>
    <property type="match status" value="1"/>
</dbReference>
<dbReference type="PROSITE" id="PS50262">
    <property type="entry name" value="G_PROTEIN_RECEP_F1_2"/>
    <property type="match status" value="1"/>
</dbReference>
<evidence type="ECO:0000313" key="12">
    <source>
        <dbReference type="Ensembl" id="ENSSDUP00000021190.1"/>
    </source>
</evidence>
<evidence type="ECO:0000256" key="1">
    <source>
        <dbReference type="ARBA" id="ARBA00004651"/>
    </source>
</evidence>
<comment type="subcellular location">
    <subcellularLocation>
        <location evidence="1">Cell membrane</location>
        <topology evidence="1">Multi-pass membrane protein</topology>
    </subcellularLocation>
</comment>
<feature type="domain" description="G-protein coupled receptors family 1 profile" evidence="11">
    <location>
        <begin position="82"/>
        <end position="336"/>
    </location>
</feature>
<dbReference type="Pfam" id="PF00001">
    <property type="entry name" value="7tm_1"/>
    <property type="match status" value="1"/>
</dbReference>